<evidence type="ECO:0000313" key="9">
    <source>
        <dbReference type="EMBL" id="RXW33276.1"/>
    </source>
</evidence>
<dbReference type="Proteomes" id="UP000290624">
    <property type="component" value="Unassembled WGS sequence"/>
</dbReference>
<reference evidence="9 10" key="1">
    <citation type="submission" date="2018-01" db="EMBL/GenBank/DDBJ databases">
        <title>Lactibacter flavus gen. nov., sp. nov., a novel bacterium of the family Propionibacteriaceae isolated from raw milk and dairy products.</title>
        <authorList>
            <person name="Wenning M."/>
            <person name="Breitenwieser F."/>
            <person name="Huptas C."/>
            <person name="von Neubeck M."/>
            <person name="Busse H.-J."/>
            <person name="Scherer S."/>
        </authorList>
    </citation>
    <scope>NUCLEOTIDE SEQUENCE [LARGE SCALE GENOMIC DNA]</scope>
    <source>
        <strain evidence="9 10">VG341</strain>
    </source>
</reference>
<evidence type="ECO:0000256" key="7">
    <source>
        <dbReference type="RuleBase" id="RU363032"/>
    </source>
</evidence>
<evidence type="ECO:0000256" key="2">
    <source>
        <dbReference type="ARBA" id="ARBA00022448"/>
    </source>
</evidence>
<evidence type="ECO:0000256" key="5">
    <source>
        <dbReference type="ARBA" id="ARBA00022989"/>
    </source>
</evidence>
<feature type="transmembrane region" description="Helical" evidence="7">
    <location>
        <begin position="236"/>
        <end position="261"/>
    </location>
</feature>
<feature type="transmembrane region" description="Helical" evidence="7">
    <location>
        <begin position="177"/>
        <end position="197"/>
    </location>
</feature>
<keyword evidence="6 7" id="KW-0472">Membrane</keyword>
<dbReference type="InterPro" id="IPR045621">
    <property type="entry name" value="BPD_transp_1_N"/>
</dbReference>
<organism evidence="9 10">
    <name type="scientific">Propioniciclava flava</name>
    <dbReference type="NCBI Taxonomy" id="2072026"/>
    <lineage>
        <taxon>Bacteria</taxon>
        <taxon>Bacillati</taxon>
        <taxon>Actinomycetota</taxon>
        <taxon>Actinomycetes</taxon>
        <taxon>Propionibacteriales</taxon>
        <taxon>Propionibacteriaceae</taxon>
        <taxon>Propioniciclava</taxon>
    </lineage>
</organism>
<feature type="transmembrane region" description="Helical" evidence="7">
    <location>
        <begin position="99"/>
        <end position="122"/>
    </location>
</feature>
<comment type="caution">
    <text evidence="9">The sequence shown here is derived from an EMBL/GenBank/DDBJ whole genome shotgun (WGS) entry which is preliminary data.</text>
</comment>
<dbReference type="PANTHER" id="PTHR43163">
    <property type="entry name" value="DIPEPTIDE TRANSPORT SYSTEM PERMEASE PROTEIN DPPB-RELATED"/>
    <property type="match status" value="1"/>
</dbReference>
<evidence type="ECO:0000259" key="8">
    <source>
        <dbReference type="PROSITE" id="PS50928"/>
    </source>
</evidence>
<evidence type="ECO:0000256" key="3">
    <source>
        <dbReference type="ARBA" id="ARBA00022475"/>
    </source>
</evidence>
<evidence type="ECO:0000313" key="10">
    <source>
        <dbReference type="Proteomes" id="UP000290624"/>
    </source>
</evidence>
<evidence type="ECO:0000256" key="4">
    <source>
        <dbReference type="ARBA" id="ARBA00022692"/>
    </source>
</evidence>
<dbReference type="Pfam" id="PF00528">
    <property type="entry name" value="BPD_transp_1"/>
    <property type="match status" value="1"/>
</dbReference>
<feature type="transmembrane region" description="Helical" evidence="7">
    <location>
        <begin position="134"/>
        <end position="157"/>
    </location>
</feature>
<dbReference type="Gene3D" id="1.10.3720.10">
    <property type="entry name" value="MetI-like"/>
    <property type="match status" value="1"/>
</dbReference>
<keyword evidence="5 7" id="KW-1133">Transmembrane helix</keyword>
<sequence length="317" mass="33692">MLRGLLLRLGILLASLAAASLVIFWITQALPGDVARVMLGDGASPAQLAAKRAELGTDRPFFVQYGAWVAGLLHADFGTSWYSTLPVTSLIAPRAAVTAWLVGGGLTVAVAVAVPLGAVAALRRRRLTGFVVSAGAQVGMAIPAFWAGILLSMLFAVQLRWLPANGYVPPGRDLLGWAQHLVLPVIALGLVQAAVLIRYVRSSFLDVLGEDYYRTARSIGWTRGAALWRHGLRNAALSLVTVIGLQVSALIVGAIVIERVFVLPGIGSLLLDSVSQFDLAIVRGVVMILATVVLVVNGLVDMAYVVIDPRLRHQERA</sequence>
<evidence type="ECO:0000256" key="6">
    <source>
        <dbReference type="ARBA" id="ARBA00023136"/>
    </source>
</evidence>
<dbReference type="AlphaFoldDB" id="A0A4Q2EKI5"/>
<dbReference type="GO" id="GO:0005886">
    <property type="term" value="C:plasma membrane"/>
    <property type="evidence" value="ECO:0007669"/>
    <property type="project" value="UniProtKB-SubCell"/>
</dbReference>
<keyword evidence="4 7" id="KW-0812">Transmembrane</keyword>
<keyword evidence="3" id="KW-1003">Cell membrane</keyword>
<dbReference type="CDD" id="cd06261">
    <property type="entry name" value="TM_PBP2"/>
    <property type="match status" value="1"/>
</dbReference>
<proteinExistence type="inferred from homology"/>
<dbReference type="GO" id="GO:0071916">
    <property type="term" value="F:dipeptide transmembrane transporter activity"/>
    <property type="evidence" value="ECO:0007669"/>
    <property type="project" value="TreeGrafter"/>
</dbReference>
<evidence type="ECO:0000256" key="1">
    <source>
        <dbReference type="ARBA" id="ARBA00004651"/>
    </source>
</evidence>
<keyword evidence="10" id="KW-1185">Reference proteome</keyword>
<dbReference type="Pfam" id="PF19300">
    <property type="entry name" value="BPD_transp_1_N"/>
    <property type="match status" value="1"/>
</dbReference>
<dbReference type="InterPro" id="IPR000515">
    <property type="entry name" value="MetI-like"/>
</dbReference>
<dbReference type="RefSeq" id="WP_129457242.1">
    <property type="nucleotide sequence ID" value="NZ_PPCV01000001.1"/>
</dbReference>
<gene>
    <name evidence="9" type="ORF">C1706_00455</name>
</gene>
<comment type="subcellular location">
    <subcellularLocation>
        <location evidence="1 7">Cell membrane</location>
        <topology evidence="1 7">Multi-pass membrane protein</topology>
    </subcellularLocation>
</comment>
<protein>
    <submittedName>
        <fullName evidence="9">ABC transporter permease</fullName>
    </submittedName>
</protein>
<dbReference type="PROSITE" id="PS50928">
    <property type="entry name" value="ABC_TM1"/>
    <property type="match status" value="1"/>
</dbReference>
<dbReference type="SUPFAM" id="SSF161098">
    <property type="entry name" value="MetI-like"/>
    <property type="match status" value="1"/>
</dbReference>
<feature type="domain" description="ABC transmembrane type-1" evidence="8">
    <location>
        <begin position="95"/>
        <end position="300"/>
    </location>
</feature>
<keyword evidence="2 7" id="KW-0813">Transport</keyword>
<dbReference type="EMBL" id="PPCV01000001">
    <property type="protein sequence ID" value="RXW33276.1"/>
    <property type="molecule type" value="Genomic_DNA"/>
</dbReference>
<name>A0A4Q2EKI5_9ACTN</name>
<dbReference type="OrthoDB" id="147688at2"/>
<feature type="transmembrane region" description="Helical" evidence="7">
    <location>
        <begin position="281"/>
        <end position="307"/>
    </location>
</feature>
<dbReference type="InterPro" id="IPR035906">
    <property type="entry name" value="MetI-like_sf"/>
</dbReference>
<dbReference type="PANTHER" id="PTHR43163:SF6">
    <property type="entry name" value="DIPEPTIDE TRANSPORT SYSTEM PERMEASE PROTEIN DPPB-RELATED"/>
    <property type="match status" value="1"/>
</dbReference>
<accession>A0A4Q2EKI5</accession>
<comment type="similarity">
    <text evidence="7">Belongs to the binding-protein-dependent transport system permease family.</text>
</comment>